<evidence type="ECO:0000256" key="7">
    <source>
        <dbReference type="PIRNR" id="PIRNR000077"/>
    </source>
</evidence>
<dbReference type="NCBIfam" id="TIGR01068">
    <property type="entry name" value="thioredoxin"/>
    <property type="match status" value="1"/>
</dbReference>
<dbReference type="PANTHER" id="PTHR45663:SF11">
    <property type="entry name" value="GEO12009P1"/>
    <property type="match status" value="1"/>
</dbReference>
<feature type="site" description="Contributes to redox potential value" evidence="8">
    <location>
        <position position="32"/>
    </location>
</feature>
<comment type="similarity">
    <text evidence="1 7">Belongs to the thioredoxin family.</text>
</comment>
<dbReference type="Gene3D" id="3.40.30.10">
    <property type="entry name" value="Glutaredoxin"/>
    <property type="match status" value="1"/>
</dbReference>
<dbReference type="InterPro" id="IPR013766">
    <property type="entry name" value="Thioredoxin_domain"/>
</dbReference>
<feature type="domain" description="Thioredoxin" evidence="10">
    <location>
        <begin position="1"/>
        <end position="107"/>
    </location>
</feature>
<dbReference type="Pfam" id="PF00085">
    <property type="entry name" value="Thioredoxin"/>
    <property type="match status" value="1"/>
</dbReference>
<keyword evidence="11" id="KW-0614">Plasmid</keyword>
<name>L0A5X7_DEIPD</name>
<dbReference type="InterPro" id="IPR005746">
    <property type="entry name" value="Thioredoxin"/>
</dbReference>
<dbReference type="OrthoDB" id="9790390at2"/>
<evidence type="ECO:0000256" key="1">
    <source>
        <dbReference type="ARBA" id="ARBA00008987"/>
    </source>
</evidence>
<organism evidence="11 12">
    <name type="scientific">Deinococcus peraridilitoris (strain DSM 19664 / LMG 22246 / CIP 109416 / KR-200)</name>
    <dbReference type="NCBI Taxonomy" id="937777"/>
    <lineage>
        <taxon>Bacteria</taxon>
        <taxon>Thermotogati</taxon>
        <taxon>Deinococcota</taxon>
        <taxon>Deinococci</taxon>
        <taxon>Deinococcales</taxon>
        <taxon>Deinococcaceae</taxon>
        <taxon>Deinococcus</taxon>
    </lineage>
</organism>
<evidence type="ECO:0000313" key="12">
    <source>
        <dbReference type="Proteomes" id="UP000010467"/>
    </source>
</evidence>
<feature type="site" description="Contributes to redox potential value" evidence="8">
    <location>
        <position position="33"/>
    </location>
</feature>
<evidence type="ECO:0000256" key="3">
    <source>
        <dbReference type="ARBA" id="ARBA00022982"/>
    </source>
</evidence>
<dbReference type="KEGG" id="dpd:Deipe_3873"/>
<dbReference type="SUPFAM" id="SSF52833">
    <property type="entry name" value="Thioredoxin-like"/>
    <property type="match status" value="1"/>
</dbReference>
<keyword evidence="12" id="KW-1185">Reference proteome</keyword>
<dbReference type="AlphaFoldDB" id="L0A5X7"/>
<dbReference type="PATRIC" id="fig|937777.3.peg.3885"/>
<evidence type="ECO:0000256" key="6">
    <source>
        <dbReference type="NCBIfam" id="TIGR01068"/>
    </source>
</evidence>
<keyword evidence="4 9" id="KW-1015">Disulfide bond</keyword>
<keyword evidence="3" id="KW-0249">Electron transport</keyword>
<evidence type="ECO:0000256" key="9">
    <source>
        <dbReference type="PIRSR" id="PIRSR000077-4"/>
    </source>
</evidence>
<dbReference type="PRINTS" id="PR00421">
    <property type="entry name" value="THIOREDOXIN"/>
</dbReference>
<sequence>MNPTTTPLTDETFSEATASGLTLVDFWAPWCGPCRVVGPVVEELGTAYAGRVKVAKVNVDENPELAAQFRIQSIPTLLLLKNGQSVDSMVGAHPKAAIARMLEQHLNPSASG</sequence>
<dbReference type="InterPro" id="IPR036249">
    <property type="entry name" value="Thioredoxin-like_sf"/>
</dbReference>
<accession>L0A5X7</accession>
<feature type="site" description="Deprotonates C-terminal active site Cys" evidence="8">
    <location>
        <position position="25"/>
    </location>
</feature>
<evidence type="ECO:0000256" key="8">
    <source>
        <dbReference type="PIRSR" id="PIRSR000077-1"/>
    </source>
</evidence>
<dbReference type="PANTHER" id="PTHR45663">
    <property type="entry name" value="GEO12009P1"/>
    <property type="match status" value="1"/>
</dbReference>
<dbReference type="FunFam" id="3.40.30.10:FF:000001">
    <property type="entry name" value="Thioredoxin"/>
    <property type="match status" value="1"/>
</dbReference>
<dbReference type="HOGENOM" id="CLU_090389_10_2_0"/>
<dbReference type="GO" id="GO:0005829">
    <property type="term" value="C:cytosol"/>
    <property type="evidence" value="ECO:0007669"/>
    <property type="project" value="TreeGrafter"/>
</dbReference>
<dbReference type="PIRSF" id="PIRSF000077">
    <property type="entry name" value="Thioredoxin"/>
    <property type="match status" value="1"/>
</dbReference>
<gene>
    <name evidence="11" type="ordered locus">Deipe_3873</name>
</gene>
<dbReference type="PROSITE" id="PS51352">
    <property type="entry name" value="THIOREDOXIN_2"/>
    <property type="match status" value="1"/>
</dbReference>
<dbReference type="InterPro" id="IPR017937">
    <property type="entry name" value="Thioredoxin_CS"/>
</dbReference>
<protein>
    <recommendedName>
        <fullName evidence="6 7">Thioredoxin</fullName>
    </recommendedName>
</protein>
<feature type="active site" description="Nucleophile" evidence="8">
    <location>
        <position position="34"/>
    </location>
</feature>
<feature type="disulfide bond" description="Redox-active" evidence="9">
    <location>
        <begin position="31"/>
        <end position="34"/>
    </location>
</feature>
<dbReference type="GO" id="GO:0015035">
    <property type="term" value="F:protein-disulfide reductase activity"/>
    <property type="evidence" value="ECO:0007669"/>
    <property type="project" value="UniProtKB-UniRule"/>
</dbReference>
<dbReference type="GO" id="GO:0045454">
    <property type="term" value="P:cell redox homeostasis"/>
    <property type="evidence" value="ECO:0007669"/>
    <property type="project" value="TreeGrafter"/>
</dbReference>
<evidence type="ECO:0000256" key="4">
    <source>
        <dbReference type="ARBA" id="ARBA00023157"/>
    </source>
</evidence>
<keyword evidence="2" id="KW-0813">Transport</keyword>
<dbReference type="PROSITE" id="PS00194">
    <property type="entry name" value="THIOREDOXIN_1"/>
    <property type="match status" value="1"/>
</dbReference>
<evidence type="ECO:0000259" key="10">
    <source>
        <dbReference type="PROSITE" id="PS51352"/>
    </source>
</evidence>
<feature type="active site" description="Nucleophile" evidence="8">
    <location>
        <position position="31"/>
    </location>
</feature>
<evidence type="ECO:0000256" key="2">
    <source>
        <dbReference type="ARBA" id="ARBA00022448"/>
    </source>
</evidence>
<evidence type="ECO:0000256" key="5">
    <source>
        <dbReference type="ARBA" id="ARBA00023284"/>
    </source>
</evidence>
<dbReference type="EMBL" id="CP003383">
    <property type="protein sequence ID" value="AFZ69288.1"/>
    <property type="molecule type" value="Genomic_DNA"/>
</dbReference>
<dbReference type="CDD" id="cd02947">
    <property type="entry name" value="TRX_family"/>
    <property type="match status" value="1"/>
</dbReference>
<geneLocation type="plasmid" evidence="11 12">
    <name>pDEIPE01</name>
</geneLocation>
<dbReference type="Proteomes" id="UP000010467">
    <property type="component" value="Plasmid pDEIPE01"/>
</dbReference>
<keyword evidence="5 9" id="KW-0676">Redox-active center</keyword>
<dbReference type="RefSeq" id="WP_015231190.1">
    <property type="nucleotide sequence ID" value="NC_019789.1"/>
</dbReference>
<reference evidence="12" key="1">
    <citation type="submission" date="2012-03" db="EMBL/GenBank/DDBJ databases">
        <title>Complete sequence of plasmid 1 of Deinococcus peraridilitoris DSM 19664.</title>
        <authorList>
            <person name="Lucas S."/>
            <person name="Copeland A."/>
            <person name="Lapidus A."/>
            <person name="Glavina del Rio T."/>
            <person name="Dalin E."/>
            <person name="Tice H."/>
            <person name="Bruce D."/>
            <person name="Goodwin L."/>
            <person name="Pitluck S."/>
            <person name="Peters L."/>
            <person name="Mikhailova N."/>
            <person name="Lu M."/>
            <person name="Kyrpides N."/>
            <person name="Mavromatis K."/>
            <person name="Ivanova N."/>
            <person name="Brettin T."/>
            <person name="Detter J.C."/>
            <person name="Han C."/>
            <person name="Larimer F."/>
            <person name="Land M."/>
            <person name="Hauser L."/>
            <person name="Markowitz V."/>
            <person name="Cheng J.-F."/>
            <person name="Hugenholtz P."/>
            <person name="Woyke T."/>
            <person name="Wu D."/>
            <person name="Pukall R."/>
            <person name="Steenblock K."/>
            <person name="Brambilla E."/>
            <person name="Klenk H.-P."/>
            <person name="Eisen J.A."/>
        </authorList>
    </citation>
    <scope>NUCLEOTIDE SEQUENCE [LARGE SCALE GENOMIC DNA]</scope>
    <source>
        <strain evidence="12">DSM 19664 / LMG 22246 / CIP 109416 / KR-200</strain>
        <plasmid evidence="12">Plasmid pDEIPE01</plasmid>
    </source>
</reference>
<evidence type="ECO:0000313" key="11">
    <source>
        <dbReference type="EMBL" id="AFZ69288.1"/>
    </source>
</evidence>
<proteinExistence type="inferred from homology"/>